<feature type="region of interest" description="Disordered" evidence="10">
    <location>
        <begin position="70"/>
        <end position="143"/>
    </location>
</feature>
<dbReference type="SUPFAM" id="SSF57716">
    <property type="entry name" value="Glucocorticoid receptor-like (DNA-binding domain)"/>
    <property type="match status" value="1"/>
</dbReference>
<dbReference type="InterPro" id="IPR013088">
    <property type="entry name" value="Znf_NHR/GATA"/>
</dbReference>
<keyword evidence="8" id="KW-0539">Nucleus</keyword>
<evidence type="ECO:0000256" key="7">
    <source>
        <dbReference type="ARBA" id="ARBA00023163"/>
    </source>
</evidence>
<dbReference type="Pfam" id="PF00320">
    <property type="entry name" value="GATA"/>
    <property type="match status" value="1"/>
</dbReference>
<dbReference type="PROSITE" id="PS00344">
    <property type="entry name" value="GATA_ZN_FINGER_1"/>
    <property type="match status" value="1"/>
</dbReference>
<evidence type="ECO:0000256" key="10">
    <source>
        <dbReference type="SAM" id="MobiDB-lite"/>
    </source>
</evidence>
<feature type="domain" description="GATA-type" evidence="11">
    <location>
        <begin position="22"/>
        <end position="69"/>
    </location>
</feature>
<dbReference type="InterPro" id="IPR000679">
    <property type="entry name" value="Znf_GATA"/>
</dbReference>
<keyword evidence="2" id="KW-0479">Metal-binding</keyword>
<dbReference type="Proteomes" id="UP000799429">
    <property type="component" value="Unassembled WGS sequence"/>
</dbReference>
<feature type="region of interest" description="Disordered" evidence="10">
    <location>
        <begin position="227"/>
        <end position="295"/>
    </location>
</feature>
<evidence type="ECO:0000256" key="6">
    <source>
        <dbReference type="ARBA" id="ARBA00023063"/>
    </source>
</evidence>
<evidence type="ECO:0000313" key="13">
    <source>
        <dbReference type="Proteomes" id="UP000799429"/>
    </source>
</evidence>
<keyword evidence="4" id="KW-0862">Zinc</keyword>
<feature type="compositionally biased region" description="Basic and acidic residues" evidence="10">
    <location>
        <begin position="227"/>
        <end position="259"/>
    </location>
</feature>
<dbReference type="GO" id="GO:0005634">
    <property type="term" value="C:nucleus"/>
    <property type="evidence" value="ECO:0007669"/>
    <property type="project" value="UniProtKB-SubCell"/>
</dbReference>
<accession>A0A9P4S754</accession>
<dbReference type="AlphaFoldDB" id="A0A9P4S754"/>
<evidence type="ECO:0000256" key="9">
    <source>
        <dbReference type="PROSITE-ProRule" id="PRU00094"/>
    </source>
</evidence>
<keyword evidence="7" id="KW-0804">Transcription</keyword>
<dbReference type="FunFam" id="3.30.50.10:FF:000007">
    <property type="entry name" value="Nitrogen regulatory AreA, N-terminal"/>
    <property type="match status" value="1"/>
</dbReference>
<evidence type="ECO:0000259" key="11">
    <source>
        <dbReference type="PROSITE" id="PS50114"/>
    </source>
</evidence>
<organism evidence="12 13">
    <name type="scientific">Patellaria atrata CBS 101060</name>
    <dbReference type="NCBI Taxonomy" id="1346257"/>
    <lineage>
        <taxon>Eukaryota</taxon>
        <taxon>Fungi</taxon>
        <taxon>Dikarya</taxon>
        <taxon>Ascomycota</taxon>
        <taxon>Pezizomycotina</taxon>
        <taxon>Dothideomycetes</taxon>
        <taxon>Dothideomycetes incertae sedis</taxon>
        <taxon>Patellariales</taxon>
        <taxon>Patellariaceae</taxon>
        <taxon>Patellaria</taxon>
    </lineage>
</organism>
<proteinExistence type="predicted"/>
<dbReference type="GO" id="GO:0000981">
    <property type="term" value="F:DNA-binding transcription factor activity, RNA polymerase II-specific"/>
    <property type="evidence" value="ECO:0007669"/>
    <property type="project" value="TreeGrafter"/>
</dbReference>
<feature type="compositionally biased region" description="Low complexity" evidence="10">
    <location>
        <begin position="1"/>
        <end position="20"/>
    </location>
</feature>
<evidence type="ECO:0000256" key="1">
    <source>
        <dbReference type="ARBA" id="ARBA00004123"/>
    </source>
</evidence>
<dbReference type="InterPro" id="IPR056998">
    <property type="entry name" value="Asd-4/GZF3_helical"/>
</dbReference>
<dbReference type="GO" id="GO:0045944">
    <property type="term" value="P:positive regulation of transcription by RNA polymerase II"/>
    <property type="evidence" value="ECO:0007669"/>
    <property type="project" value="TreeGrafter"/>
</dbReference>
<feature type="compositionally biased region" description="Polar residues" evidence="10">
    <location>
        <begin position="123"/>
        <end position="133"/>
    </location>
</feature>
<evidence type="ECO:0000256" key="5">
    <source>
        <dbReference type="ARBA" id="ARBA00023015"/>
    </source>
</evidence>
<evidence type="ECO:0000256" key="8">
    <source>
        <dbReference type="ARBA" id="ARBA00023242"/>
    </source>
</evidence>
<protein>
    <recommendedName>
        <fullName evidence="11">GATA-type domain-containing protein</fullName>
    </recommendedName>
</protein>
<gene>
    <name evidence="12" type="ORF">M501DRAFT_937899</name>
</gene>
<comment type="caution">
    <text evidence="12">The sequence shown here is derived from an EMBL/GenBank/DDBJ whole genome shotgun (WGS) entry which is preliminary data.</text>
</comment>
<dbReference type="CDD" id="cd00202">
    <property type="entry name" value="ZnF_GATA"/>
    <property type="match status" value="1"/>
</dbReference>
<dbReference type="InterPro" id="IPR039355">
    <property type="entry name" value="Transcription_factor_GATA"/>
</dbReference>
<dbReference type="SMART" id="SM00401">
    <property type="entry name" value="ZnF_GATA"/>
    <property type="match status" value="1"/>
</dbReference>
<keyword evidence="3 9" id="KW-0863">Zinc-finger</keyword>
<dbReference type="Gene3D" id="3.30.50.10">
    <property type="entry name" value="Erythroid Transcription Factor GATA-1, subunit A"/>
    <property type="match status" value="1"/>
</dbReference>
<evidence type="ECO:0000313" key="12">
    <source>
        <dbReference type="EMBL" id="KAF2837184.1"/>
    </source>
</evidence>
<evidence type="ECO:0000256" key="3">
    <source>
        <dbReference type="ARBA" id="ARBA00022771"/>
    </source>
</evidence>
<dbReference type="PROSITE" id="PS50114">
    <property type="entry name" value="GATA_ZN_FINGER_2"/>
    <property type="match status" value="1"/>
</dbReference>
<name>A0A9P4S754_9PEZI</name>
<dbReference type="GO" id="GO:0008270">
    <property type="term" value="F:zinc ion binding"/>
    <property type="evidence" value="ECO:0007669"/>
    <property type="project" value="UniProtKB-KW"/>
</dbReference>
<sequence length="295" mass="31925">MTYATAAPAATPAGQGNAPPICQNCTTSTTPLWRRDEVGSVLCNACGLFLKLHGRPRPISLKTDVIKSRNRVKTAGQPSKKRISGDGNGNGLAAAHPDGAIPPNHFLHRGIPGPRNVSGGLSDRSNSPVSRTGTPAHHPSNIAPQHLFDGVTLNGHADMHNSPSLPTFPSFNFRQPSPSASSINGSHLEPPATYEALKTRVAELEVINNLFRERVAELEASEQDARRNELMARETESKLRSEIDESQTRETELKRRVEELEAEVGPKPKRMKMSEMVNDSRAGTPLSNRSLSPTS</sequence>
<feature type="region of interest" description="Disordered" evidence="10">
    <location>
        <begin position="1"/>
        <end position="21"/>
    </location>
</feature>
<dbReference type="OrthoDB" id="515401at2759"/>
<comment type="subcellular location">
    <subcellularLocation>
        <location evidence="1">Nucleus</location>
    </subcellularLocation>
</comment>
<evidence type="ECO:0000256" key="4">
    <source>
        <dbReference type="ARBA" id="ARBA00022833"/>
    </source>
</evidence>
<feature type="compositionally biased region" description="Polar residues" evidence="10">
    <location>
        <begin position="285"/>
        <end position="295"/>
    </location>
</feature>
<reference evidence="12" key="1">
    <citation type="journal article" date="2020" name="Stud. Mycol.">
        <title>101 Dothideomycetes genomes: a test case for predicting lifestyles and emergence of pathogens.</title>
        <authorList>
            <person name="Haridas S."/>
            <person name="Albert R."/>
            <person name="Binder M."/>
            <person name="Bloem J."/>
            <person name="Labutti K."/>
            <person name="Salamov A."/>
            <person name="Andreopoulos B."/>
            <person name="Baker S."/>
            <person name="Barry K."/>
            <person name="Bills G."/>
            <person name="Bluhm B."/>
            <person name="Cannon C."/>
            <person name="Castanera R."/>
            <person name="Culley D."/>
            <person name="Daum C."/>
            <person name="Ezra D."/>
            <person name="Gonzalez J."/>
            <person name="Henrissat B."/>
            <person name="Kuo A."/>
            <person name="Liang C."/>
            <person name="Lipzen A."/>
            <person name="Lutzoni F."/>
            <person name="Magnuson J."/>
            <person name="Mondo S."/>
            <person name="Nolan M."/>
            <person name="Ohm R."/>
            <person name="Pangilinan J."/>
            <person name="Park H.-J."/>
            <person name="Ramirez L."/>
            <person name="Alfaro M."/>
            <person name="Sun H."/>
            <person name="Tritt A."/>
            <person name="Yoshinaga Y."/>
            <person name="Zwiers L.-H."/>
            <person name="Turgeon B."/>
            <person name="Goodwin S."/>
            <person name="Spatafora J."/>
            <person name="Crous P."/>
            <person name="Grigoriev I."/>
        </authorList>
    </citation>
    <scope>NUCLEOTIDE SEQUENCE</scope>
    <source>
        <strain evidence="12">CBS 101060</strain>
    </source>
</reference>
<dbReference type="PANTHER" id="PTHR10071:SF281">
    <property type="entry name" value="BOX A-BINDING FACTOR-RELATED"/>
    <property type="match status" value="1"/>
</dbReference>
<dbReference type="GO" id="GO:0000122">
    <property type="term" value="P:negative regulation of transcription by RNA polymerase II"/>
    <property type="evidence" value="ECO:0007669"/>
    <property type="project" value="TreeGrafter"/>
</dbReference>
<dbReference type="EMBL" id="MU006100">
    <property type="protein sequence ID" value="KAF2837184.1"/>
    <property type="molecule type" value="Genomic_DNA"/>
</dbReference>
<dbReference type="GO" id="GO:0000978">
    <property type="term" value="F:RNA polymerase II cis-regulatory region sequence-specific DNA binding"/>
    <property type="evidence" value="ECO:0007669"/>
    <property type="project" value="TreeGrafter"/>
</dbReference>
<keyword evidence="13" id="KW-1185">Reference proteome</keyword>
<keyword evidence="5" id="KW-0805">Transcription regulation</keyword>
<dbReference type="PRINTS" id="PR00619">
    <property type="entry name" value="GATAZNFINGER"/>
</dbReference>
<evidence type="ECO:0000256" key="2">
    <source>
        <dbReference type="ARBA" id="ARBA00022723"/>
    </source>
</evidence>
<dbReference type="Pfam" id="PF25026">
    <property type="entry name" value="Asd-4"/>
    <property type="match status" value="1"/>
</dbReference>
<keyword evidence="6" id="KW-0534">Nitrate assimilation</keyword>
<dbReference type="PANTHER" id="PTHR10071">
    <property type="entry name" value="TRANSCRIPTION FACTOR GATA FAMILY MEMBER"/>
    <property type="match status" value="1"/>
</dbReference>